<dbReference type="EMBL" id="WJKJ01000114">
    <property type="protein sequence ID" value="MBD3364284.1"/>
    <property type="molecule type" value="Genomic_DNA"/>
</dbReference>
<organism evidence="1 2">
    <name type="scientific">candidate division WOR-3 bacterium</name>
    <dbReference type="NCBI Taxonomy" id="2052148"/>
    <lineage>
        <taxon>Bacteria</taxon>
        <taxon>Bacteria division WOR-3</taxon>
    </lineage>
</organism>
<evidence type="ECO:0000313" key="1">
    <source>
        <dbReference type="EMBL" id="MBD3364284.1"/>
    </source>
</evidence>
<gene>
    <name evidence="1" type="ORF">GF359_03620</name>
</gene>
<sequence length="303" mass="33007">MLKLLLLFFTAFWGDVQVRTWGAINVSYGLGLPVSNRLNLVEFGLGYSHIGLGLSIAESYGFRANEQFIGSVLPLHLTVPLYQKIKFGRTEAYFDEEILLKLRGSPWGQRFKGTGNIDYLTENDWEAKAPYIGLEISARWIPARIAGLQATFGSLLVADAANHVYVNLAVTTGTSGPVSKHEIGPRLEIAGVVFDDAESGNSNGKLEPGEEGRLLVLLVNRGLQDSDSIALFAILRDAKLADYLNLKDVTIPSLQANHSIEASLPVIAGSRLPALPLRIRVWGKDARGNLVPPAYLEIPTATL</sequence>
<accession>A0A9D5K8X0</accession>
<dbReference type="AlphaFoldDB" id="A0A9D5K8X0"/>
<comment type="caution">
    <text evidence="1">The sequence shown here is derived from an EMBL/GenBank/DDBJ whole genome shotgun (WGS) entry which is preliminary data.</text>
</comment>
<name>A0A9D5K8X0_UNCW3</name>
<reference evidence="1" key="1">
    <citation type="submission" date="2019-11" db="EMBL/GenBank/DDBJ databases">
        <title>Microbial mats filling the niche in hypersaline microbial mats.</title>
        <authorList>
            <person name="Wong H.L."/>
            <person name="Macleod F.I."/>
            <person name="White R.A. III"/>
            <person name="Burns B.P."/>
        </authorList>
    </citation>
    <scope>NUCLEOTIDE SEQUENCE</scope>
    <source>
        <strain evidence="1">Bin_327</strain>
    </source>
</reference>
<evidence type="ECO:0000313" key="2">
    <source>
        <dbReference type="Proteomes" id="UP000630660"/>
    </source>
</evidence>
<dbReference type="Proteomes" id="UP000630660">
    <property type="component" value="Unassembled WGS sequence"/>
</dbReference>
<proteinExistence type="predicted"/>
<protein>
    <submittedName>
        <fullName evidence="1">Uncharacterized protein</fullName>
    </submittedName>
</protein>